<organism evidence="1">
    <name type="scientific">viral metagenome</name>
    <dbReference type="NCBI Taxonomy" id="1070528"/>
    <lineage>
        <taxon>unclassified sequences</taxon>
        <taxon>metagenomes</taxon>
        <taxon>organismal metagenomes</taxon>
    </lineage>
</organism>
<protein>
    <submittedName>
        <fullName evidence="1">Uncharacterized protein</fullName>
    </submittedName>
</protein>
<dbReference type="EMBL" id="MN740240">
    <property type="protein sequence ID" value="QHT95432.1"/>
    <property type="molecule type" value="Genomic_DNA"/>
</dbReference>
<reference evidence="1" key="1">
    <citation type="journal article" date="2020" name="Nature">
        <title>Giant virus diversity and host interactions through global metagenomics.</title>
        <authorList>
            <person name="Schulz F."/>
            <person name="Roux S."/>
            <person name="Paez-Espino D."/>
            <person name="Jungbluth S."/>
            <person name="Walsh D.A."/>
            <person name="Denef V.J."/>
            <person name="McMahon K.D."/>
            <person name="Konstantinidis K.T."/>
            <person name="Eloe-Fadrosh E.A."/>
            <person name="Kyrpides N.C."/>
            <person name="Woyke T."/>
        </authorList>
    </citation>
    <scope>NUCLEOTIDE SEQUENCE</scope>
    <source>
        <strain evidence="1">GVMAG-M-3300024261-8</strain>
    </source>
</reference>
<sequence length="31" mass="3716">MKENNFGNKHINSFYSKVDFPKSKLMYTPHL</sequence>
<proteinExistence type="predicted"/>
<evidence type="ECO:0000313" key="1">
    <source>
        <dbReference type="EMBL" id="QHT95432.1"/>
    </source>
</evidence>
<dbReference type="AlphaFoldDB" id="A0A6C0IQZ3"/>
<name>A0A6C0IQZ3_9ZZZZ</name>
<accession>A0A6C0IQZ3</accession>